<dbReference type="EMBL" id="DTMM01000084">
    <property type="protein sequence ID" value="HFT93155.1"/>
    <property type="molecule type" value="Genomic_DNA"/>
</dbReference>
<keyword evidence="4 10" id="KW-0699">rRNA-binding</keyword>
<dbReference type="InterPro" id="IPR016095">
    <property type="entry name" value="Ribosomal_uL1_3-a/b-sand"/>
</dbReference>
<evidence type="ECO:0000256" key="9">
    <source>
        <dbReference type="ARBA" id="ARBA00035241"/>
    </source>
</evidence>
<keyword evidence="7 10" id="KW-0689">Ribosomal protein</keyword>
<comment type="caution">
    <text evidence="12">The sequence shown here is derived from an EMBL/GenBank/DDBJ whole genome shotgun (WGS) entry which is preliminary data.</text>
</comment>
<name>A0A7C3QTM5_9BACT</name>
<dbReference type="GO" id="GO:0006417">
    <property type="term" value="P:regulation of translation"/>
    <property type="evidence" value="ECO:0007669"/>
    <property type="project" value="UniProtKB-KW"/>
</dbReference>
<organism evidence="12">
    <name type="scientific">Leptospirillum ferriphilum</name>
    <dbReference type="NCBI Taxonomy" id="178606"/>
    <lineage>
        <taxon>Bacteria</taxon>
        <taxon>Pseudomonadati</taxon>
        <taxon>Nitrospirota</taxon>
        <taxon>Nitrospiria</taxon>
        <taxon>Nitrospirales</taxon>
        <taxon>Nitrospiraceae</taxon>
        <taxon>Leptospirillum</taxon>
    </lineage>
</organism>
<comment type="similarity">
    <text evidence="1 10 11">Belongs to the universal ribosomal protein uL1 family.</text>
</comment>
<proteinExistence type="inferred from homology"/>
<keyword evidence="8 10" id="KW-0687">Ribonucleoprotein</keyword>
<evidence type="ECO:0000256" key="1">
    <source>
        <dbReference type="ARBA" id="ARBA00010531"/>
    </source>
</evidence>
<dbReference type="InterPro" id="IPR023674">
    <property type="entry name" value="Ribosomal_uL1-like"/>
</dbReference>
<keyword evidence="2 10" id="KW-0678">Repressor</keyword>
<evidence type="ECO:0000256" key="6">
    <source>
        <dbReference type="ARBA" id="ARBA00022884"/>
    </source>
</evidence>
<dbReference type="PANTHER" id="PTHR36427">
    <property type="entry name" value="54S RIBOSOMAL PROTEIN L1, MITOCHONDRIAL"/>
    <property type="match status" value="1"/>
</dbReference>
<dbReference type="AlphaFoldDB" id="A0A7C3QTM5"/>
<evidence type="ECO:0000256" key="4">
    <source>
        <dbReference type="ARBA" id="ARBA00022730"/>
    </source>
</evidence>
<gene>
    <name evidence="10" type="primary">rplA</name>
    <name evidence="12" type="ORF">ENX03_04310</name>
</gene>
<dbReference type="PIRSF" id="PIRSF002155">
    <property type="entry name" value="Ribosomal_L1"/>
    <property type="match status" value="1"/>
</dbReference>
<dbReference type="InterPro" id="IPR028364">
    <property type="entry name" value="Ribosomal_uL1/biogenesis"/>
</dbReference>
<dbReference type="PANTHER" id="PTHR36427:SF3">
    <property type="entry name" value="LARGE RIBOSOMAL SUBUNIT PROTEIN UL1M"/>
    <property type="match status" value="1"/>
</dbReference>
<evidence type="ECO:0000256" key="11">
    <source>
        <dbReference type="RuleBase" id="RU000659"/>
    </source>
</evidence>
<dbReference type="Pfam" id="PF00687">
    <property type="entry name" value="Ribosomal_L1"/>
    <property type="match status" value="1"/>
</dbReference>
<dbReference type="GO" id="GO:0000049">
    <property type="term" value="F:tRNA binding"/>
    <property type="evidence" value="ECO:0007669"/>
    <property type="project" value="UniProtKB-KW"/>
</dbReference>
<dbReference type="GO" id="GO:0019843">
    <property type="term" value="F:rRNA binding"/>
    <property type="evidence" value="ECO:0007669"/>
    <property type="project" value="UniProtKB-UniRule"/>
</dbReference>
<evidence type="ECO:0000256" key="7">
    <source>
        <dbReference type="ARBA" id="ARBA00022980"/>
    </source>
</evidence>
<protein>
    <recommendedName>
        <fullName evidence="9 10">Large ribosomal subunit protein uL1</fullName>
    </recommendedName>
</protein>
<evidence type="ECO:0000256" key="3">
    <source>
        <dbReference type="ARBA" id="ARBA00022555"/>
    </source>
</evidence>
<comment type="function">
    <text evidence="10">Binds directly to 23S rRNA. The L1 stalk is quite mobile in the ribosome, and is involved in E site tRNA release.</text>
</comment>
<sequence>MSEGKKIKLARSRVESRAYSVDEAISLIKEVKFSAFDESVDLAVNLGVDPRHSDQMVRAAVLLPHGLGKKLRVLVFAKGEKEKEALDQGADFVGGEELVSRIQEGWLDFDTVIATPDLMGMVGRLGKVLGPRGLMPNPKTGTVTFDIARAVKEAKQGKVEFKSDKGGVLHFPIGRISFDIPQIKENLMTAFSAISKAKPQTSKGKYIKQAVISTTMGPGVMIDVNSILKEVG</sequence>
<evidence type="ECO:0000256" key="2">
    <source>
        <dbReference type="ARBA" id="ARBA00022491"/>
    </source>
</evidence>
<dbReference type="InterPro" id="IPR023673">
    <property type="entry name" value="Ribosomal_uL1_CS"/>
</dbReference>
<reference evidence="12" key="1">
    <citation type="journal article" date="2020" name="mSystems">
        <title>Genome- and Community-Level Interaction Insights into Carbon Utilization and Element Cycling Functions of Hydrothermarchaeota in Hydrothermal Sediment.</title>
        <authorList>
            <person name="Zhou Z."/>
            <person name="Liu Y."/>
            <person name="Xu W."/>
            <person name="Pan J."/>
            <person name="Luo Z.H."/>
            <person name="Li M."/>
        </authorList>
    </citation>
    <scope>NUCLEOTIDE SEQUENCE [LARGE SCALE GENOMIC DNA]</scope>
    <source>
        <strain evidence="12">SpSt-902</strain>
    </source>
</reference>
<dbReference type="SUPFAM" id="SSF56808">
    <property type="entry name" value="Ribosomal protein L1"/>
    <property type="match status" value="1"/>
</dbReference>
<evidence type="ECO:0000256" key="8">
    <source>
        <dbReference type="ARBA" id="ARBA00023274"/>
    </source>
</evidence>
<dbReference type="Gene3D" id="3.40.50.790">
    <property type="match status" value="1"/>
</dbReference>
<evidence type="ECO:0000256" key="10">
    <source>
        <dbReference type="HAMAP-Rule" id="MF_01318"/>
    </source>
</evidence>
<dbReference type="FunFam" id="3.40.50.790:FF:000001">
    <property type="entry name" value="50S ribosomal protein L1"/>
    <property type="match status" value="1"/>
</dbReference>
<keyword evidence="5 10" id="KW-0810">Translation regulation</keyword>
<evidence type="ECO:0000313" key="12">
    <source>
        <dbReference type="EMBL" id="HFT93155.1"/>
    </source>
</evidence>
<dbReference type="NCBIfam" id="TIGR01169">
    <property type="entry name" value="rplA_bact"/>
    <property type="match status" value="1"/>
</dbReference>
<comment type="subunit">
    <text evidence="10">Part of the 50S ribosomal subunit.</text>
</comment>
<dbReference type="GO" id="GO:0003735">
    <property type="term" value="F:structural constituent of ribosome"/>
    <property type="evidence" value="ECO:0007669"/>
    <property type="project" value="InterPro"/>
</dbReference>
<dbReference type="GO" id="GO:0015934">
    <property type="term" value="C:large ribosomal subunit"/>
    <property type="evidence" value="ECO:0007669"/>
    <property type="project" value="InterPro"/>
</dbReference>
<accession>A0A7C3QTM5</accession>
<evidence type="ECO:0000256" key="5">
    <source>
        <dbReference type="ARBA" id="ARBA00022845"/>
    </source>
</evidence>
<dbReference type="Gene3D" id="3.30.190.20">
    <property type="match status" value="1"/>
</dbReference>
<dbReference type="HAMAP" id="MF_01318_B">
    <property type="entry name" value="Ribosomal_uL1_B"/>
    <property type="match status" value="1"/>
</dbReference>
<keyword evidence="6 10" id="KW-0694">RNA-binding</keyword>
<dbReference type="InterPro" id="IPR002143">
    <property type="entry name" value="Ribosomal_uL1"/>
</dbReference>
<dbReference type="CDD" id="cd00403">
    <property type="entry name" value="Ribosomal_L1"/>
    <property type="match status" value="1"/>
</dbReference>
<dbReference type="PROSITE" id="PS01199">
    <property type="entry name" value="RIBOSOMAL_L1"/>
    <property type="match status" value="1"/>
</dbReference>
<keyword evidence="3 10" id="KW-0820">tRNA-binding</keyword>
<dbReference type="InterPro" id="IPR005878">
    <property type="entry name" value="Ribosom_uL1_bac-type"/>
</dbReference>
<dbReference type="GO" id="GO:0006412">
    <property type="term" value="P:translation"/>
    <property type="evidence" value="ECO:0007669"/>
    <property type="project" value="UniProtKB-UniRule"/>
</dbReference>
<comment type="function">
    <text evidence="10">Protein L1 is also a translational repressor protein, it controls the translation of the L11 operon by binding to its mRNA.</text>
</comment>